<feature type="transmembrane region" description="Helical" evidence="8">
    <location>
        <begin position="137"/>
        <end position="156"/>
    </location>
</feature>
<evidence type="ECO:0000256" key="6">
    <source>
        <dbReference type="ARBA" id="ARBA00023251"/>
    </source>
</evidence>
<dbReference type="GO" id="GO:0022857">
    <property type="term" value="F:transmembrane transporter activity"/>
    <property type="evidence" value="ECO:0007669"/>
    <property type="project" value="InterPro"/>
</dbReference>
<protein>
    <recommendedName>
        <fullName evidence="9">Major facilitator superfamily (MFS) profile domain-containing protein</fullName>
    </recommendedName>
</protein>
<dbReference type="RefSeq" id="WP_189192467.1">
    <property type="nucleotide sequence ID" value="NZ_BMMM01000032.1"/>
</dbReference>
<evidence type="ECO:0000256" key="1">
    <source>
        <dbReference type="ARBA" id="ARBA00004651"/>
    </source>
</evidence>
<comment type="subcellular location">
    <subcellularLocation>
        <location evidence="1">Cell membrane</location>
        <topology evidence="1">Multi-pass membrane protein</topology>
    </subcellularLocation>
</comment>
<dbReference type="GO" id="GO:0005886">
    <property type="term" value="C:plasma membrane"/>
    <property type="evidence" value="ECO:0007669"/>
    <property type="project" value="UniProtKB-SubCell"/>
</dbReference>
<keyword evidence="3 8" id="KW-0812">Transmembrane</keyword>
<evidence type="ECO:0000259" key="9">
    <source>
        <dbReference type="PROSITE" id="PS50850"/>
    </source>
</evidence>
<evidence type="ECO:0000256" key="7">
    <source>
        <dbReference type="SAM" id="MobiDB-lite"/>
    </source>
</evidence>
<dbReference type="EMBL" id="BMMM01000032">
    <property type="protein sequence ID" value="GGN95354.1"/>
    <property type="molecule type" value="Genomic_DNA"/>
</dbReference>
<keyword evidence="11" id="KW-1185">Reference proteome</keyword>
<dbReference type="Gene3D" id="1.20.1250.20">
    <property type="entry name" value="MFS general substrate transporter like domains"/>
    <property type="match status" value="1"/>
</dbReference>
<name>A0A918DBD1_9ACTN</name>
<dbReference type="InterPro" id="IPR020846">
    <property type="entry name" value="MFS_dom"/>
</dbReference>
<sequence length="282" mass="29888">MVPLAALALAQCASLSLIVYVTLYLQHVLDLGALRTGLLLLVTSLGTVALSPVVGRLTDRGYGRWLIVTGLAVMGLSLLWLTYGVTHRHGALLVPALLVLGLATPLIYPSATALIMVAVSESARGVGASLSVQSRQIGATLGLALMNALFTTVEWGERNSLLEGSGAPFTPEEQGAFDDALSQERERSDLLARLPGSSRSRVRDAADHAFVRAVEVSFLVLGGLVLLAAVLACAVLLSRPRSVARPAGRPQATRSSMRAERASRSAGPAVGARRWPAWRRRR</sequence>
<keyword evidence="6" id="KW-0046">Antibiotic resistance</keyword>
<proteinExistence type="predicted"/>
<accession>A0A918DBD1</accession>
<dbReference type="SUPFAM" id="SSF103473">
    <property type="entry name" value="MFS general substrate transporter"/>
    <property type="match status" value="1"/>
</dbReference>
<evidence type="ECO:0000256" key="4">
    <source>
        <dbReference type="ARBA" id="ARBA00022989"/>
    </source>
</evidence>
<organism evidence="10 11">
    <name type="scientific">Streptomyces albiflavescens</name>
    <dbReference type="NCBI Taxonomy" id="1623582"/>
    <lineage>
        <taxon>Bacteria</taxon>
        <taxon>Bacillati</taxon>
        <taxon>Actinomycetota</taxon>
        <taxon>Actinomycetes</taxon>
        <taxon>Kitasatosporales</taxon>
        <taxon>Streptomycetaceae</taxon>
        <taxon>Streptomyces</taxon>
    </lineage>
</organism>
<feature type="transmembrane region" description="Helical" evidence="8">
    <location>
        <begin position="65"/>
        <end position="86"/>
    </location>
</feature>
<feature type="region of interest" description="Disordered" evidence="7">
    <location>
        <begin position="244"/>
        <end position="282"/>
    </location>
</feature>
<keyword evidence="5 8" id="KW-0472">Membrane</keyword>
<feature type="domain" description="Major facilitator superfamily (MFS) profile" evidence="9">
    <location>
        <begin position="1"/>
        <end position="240"/>
    </location>
</feature>
<comment type="caution">
    <text evidence="10">The sequence shown here is derived from an EMBL/GenBank/DDBJ whole genome shotgun (WGS) entry which is preliminary data.</text>
</comment>
<feature type="transmembrane region" description="Helical" evidence="8">
    <location>
        <begin position="32"/>
        <end position="53"/>
    </location>
</feature>
<evidence type="ECO:0000313" key="11">
    <source>
        <dbReference type="Proteomes" id="UP000600365"/>
    </source>
</evidence>
<dbReference type="Proteomes" id="UP000600365">
    <property type="component" value="Unassembled WGS sequence"/>
</dbReference>
<dbReference type="PANTHER" id="PTHR42718:SF9">
    <property type="entry name" value="MAJOR FACILITATOR SUPERFAMILY MULTIDRUG TRANSPORTER MFSC"/>
    <property type="match status" value="1"/>
</dbReference>
<dbReference type="InterPro" id="IPR011701">
    <property type="entry name" value="MFS"/>
</dbReference>
<evidence type="ECO:0000256" key="8">
    <source>
        <dbReference type="SAM" id="Phobius"/>
    </source>
</evidence>
<evidence type="ECO:0000256" key="3">
    <source>
        <dbReference type="ARBA" id="ARBA00022692"/>
    </source>
</evidence>
<gene>
    <name evidence="10" type="ORF">GCM10011579_095840</name>
</gene>
<feature type="transmembrane region" description="Helical" evidence="8">
    <location>
        <begin position="216"/>
        <end position="237"/>
    </location>
</feature>
<dbReference type="PANTHER" id="PTHR42718">
    <property type="entry name" value="MAJOR FACILITATOR SUPERFAMILY MULTIDRUG TRANSPORTER MFSC"/>
    <property type="match status" value="1"/>
</dbReference>
<dbReference type="PROSITE" id="PS50850">
    <property type="entry name" value="MFS"/>
    <property type="match status" value="1"/>
</dbReference>
<dbReference type="AlphaFoldDB" id="A0A918DBD1"/>
<evidence type="ECO:0000256" key="2">
    <source>
        <dbReference type="ARBA" id="ARBA00022448"/>
    </source>
</evidence>
<feature type="transmembrane region" description="Helical" evidence="8">
    <location>
        <begin position="92"/>
        <end position="117"/>
    </location>
</feature>
<dbReference type="InterPro" id="IPR036259">
    <property type="entry name" value="MFS_trans_sf"/>
</dbReference>
<dbReference type="GO" id="GO:0046677">
    <property type="term" value="P:response to antibiotic"/>
    <property type="evidence" value="ECO:0007669"/>
    <property type="project" value="UniProtKB-KW"/>
</dbReference>
<keyword evidence="2" id="KW-0813">Transport</keyword>
<evidence type="ECO:0000313" key="10">
    <source>
        <dbReference type="EMBL" id="GGN95354.1"/>
    </source>
</evidence>
<evidence type="ECO:0000256" key="5">
    <source>
        <dbReference type="ARBA" id="ARBA00023136"/>
    </source>
</evidence>
<dbReference type="Pfam" id="PF07690">
    <property type="entry name" value="MFS_1"/>
    <property type="match status" value="1"/>
</dbReference>
<keyword evidence="4 8" id="KW-1133">Transmembrane helix</keyword>
<reference evidence="10 11" key="1">
    <citation type="journal article" date="2014" name="Int. J. Syst. Evol. Microbiol.">
        <title>Complete genome sequence of Corynebacterium casei LMG S-19264T (=DSM 44701T), isolated from a smear-ripened cheese.</title>
        <authorList>
            <consortium name="US DOE Joint Genome Institute (JGI-PGF)"/>
            <person name="Walter F."/>
            <person name="Albersmeier A."/>
            <person name="Kalinowski J."/>
            <person name="Ruckert C."/>
        </authorList>
    </citation>
    <scope>NUCLEOTIDE SEQUENCE [LARGE SCALE GENOMIC DNA]</scope>
    <source>
        <strain evidence="10 11">CGMCC 4.7111</strain>
    </source>
</reference>